<dbReference type="InterPro" id="IPR002528">
    <property type="entry name" value="MATE_fam"/>
</dbReference>
<feature type="transmembrane region" description="Helical" evidence="10">
    <location>
        <begin position="50"/>
        <end position="74"/>
    </location>
</feature>
<dbReference type="InterPro" id="IPR051327">
    <property type="entry name" value="MATE_MepA_subfamily"/>
</dbReference>
<evidence type="ECO:0000313" key="11">
    <source>
        <dbReference type="EMBL" id="SKB40088.1"/>
    </source>
</evidence>
<feature type="transmembrane region" description="Helical" evidence="10">
    <location>
        <begin position="272"/>
        <end position="294"/>
    </location>
</feature>
<accession>A0A1T5AYJ9</accession>
<evidence type="ECO:0000256" key="7">
    <source>
        <dbReference type="ARBA" id="ARBA00022989"/>
    </source>
</evidence>
<dbReference type="GO" id="GO:0005886">
    <property type="term" value="C:plasma membrane"/>
    <property type="evidence" value="ECO:0007669"/>
    <property type="project" value="UniProtKB-SubCell"/>
</dbReference>
<feature type="transmembrane region" description="Helical" evidence="10">
    <location>
        <begin position="320"/>
        <end position="340"/>
    </location>
</feature>
<organism evidence="11 12">
    <name type="scientific">Parabacteroides chartae</name>
    <dbReference type="NCBI Taxonomy" id="1037355"/>
    <lineage>
        <taxon>Bacteria</taxon>
        <taxon>Pseudomonadati</taxon>
        <taxon>Bacteroidota</taxon>
        <taxon>Bacteroidia</taxon>
        <taxon>Bacteroidales</taxon>
        <taxon>Tannerellaceae</taxon>
        <taxon>Parabacteroides</taxon>
    </lineage>
</organism>
<dbReference type="GO" id="GO:0042910">
    <property type="term" value="F:xenobiotic transmembrane transporter activity"/>
    <property type="evidence" value="ECO:0007669"/>
    <property type="project" value="InterPro"/>
</dbReference>
<dbReference type="NCBIfam" id="TIGR00797">
    <property type="entry name" value="matE"/>
    <property type="match status" value="1"/>
</dbReference>
<evidence type="ECO:0000256" key="6">
    <source>
        <dbReference type="ARBA" id="ARBA00022692"/>
    </source>
</evidence>
<protein>
    <recommendedName>
        <fullName evidence="3">Multidrug export protein MepA</fullName>
    </recommendedName>
</protein>
<comment type="subcellular location">
    <subcellularLocation>
        <location evidence="1">Cell membrane</location>
        <topology evidence="1">Multi-pass membrane protein</topology>
    </subcellularLocation>
</comment>
<dbReference type="Proteomes" id="UP000190852">
    <property type="component" value="Unassembled WGS sequence"/>
</dbReference>
<keyword evidence="8 10" id="KW-0472">Membrane</keyword>
<dbReference type="GO" id="GO:0046677">
    <property type="term" value="P:response to antibiotic"/>
    <property type="evidence" value="ECO:0007669"/>
    <property type="project" value="UniProtKB-KW"/>
</dbReference>
<evidence type="ECO:0000256" key="3">
    <source>
        <dbReference type="ARBA" id="ARBA00022106"/>
    </source>
</evidence>
<feature type="transmembrane region" description="Helical" evidence="10">
    <location>
        <begin position="18"/>
        <end position="38"/>
    </location>
</feature>
<feature type="transmembrane region" description="Helical" evidence="10">
    <location>
        <begin position="95"/>
        <end position="118"/>
    </location>
</feature>
<evidence type="ECO:0000313" key="12">
    <source>
        <dbReference type="Proteomes" id="UP000190852"/>
    </source>
</evidence>
<dbReference type="CDD" id="cd13143">
    <property type="entry name" value="MATE_MepA_like"/>
    <property type="match status" value="1"/>
</dbReference>
<dbReference type="InterPro" id="IPR048279">
    <property type="entry name" value="MdtK-like"/>
</dbReference>
<evidence type="ECO:0000256" key="2">
    <source>
        <dbReference type="ARBA" id="ARBA00008417"/>
    </source>
</evidence>
<keyword evidence="7 10" id="KW-1133">Transmembrane helix</keyword>
<keyword evidence="6 10" id="KW-0812">Transmembrane</keyword>
<feature type="transmembrane region" description="Helical" evidence="10">
    <location>
        <begin position="394"/>
        <end position="413"/>
    </location>
</feature>
<dbReference type="PIRSF" id="PIRSF006603">
    <property type="entry name" value="DinF"/>
    <property type="match status" value="1"/>
</dbReference>
<evidence type="ECO:0000256" key="9">
    <source>
        <dbReference type="ARBA" id="ARBA00023251"/>
    </source>
</evidence>
<comment type="similarity">
    <text evidence="2">Belongs to the multi antimicrobial extrusion (MATE) (TC 2.A.66.1) family. MepA subfamily.</text>
</comment>
<reference evidence="12" key="1">
    <citation type="submission" date="2017-02" db="EMBL/GenBank/DDBJ databases">
        <authorList>
            <person name="Varghese N."/>
            <person name="Submissions S."/>
        </authorList>
    </citation>
    <scope>NUCLEOTIDE SEQUENCE [LARGE SCALE GENOMIC DNA]</scope>
    <source>
        <strain evidence="12">DSM 24967</strain>
    </source>
</reference>
<dbReference type="AlphaFoldDB" id="A0A1T5AYJ9"/>
<dbReference type="RefSeq" id="WP_079682606.1">
    <property type="nucleotide sequence ID" value="NZ_FUYQ01000005.1"/>
</dbReference>
<gene>
    <name evidence="11" type="ORF">SAMN05660349_00923</name>
</gene>
<sequence length="447" mass="48605">MDNAITARLANEKIPKLLYHYAVPAVIGTLVNALYNIVDRIYIGQGVGAMALSGLALTFPILLFLQAFGMLVGAGSSARISIHLGKREVDKAENVLGNALMLTLILTSFSVIVSLSFLKELLIWFGGSEQTIPYAMDYLYITIPGNLLATFSFGYNAIMRASGYPRKAMVTMLIGAILNVVLDPIFIFGFGMGIRGAAIATVISMAASALFVLNHFLQKDSIVRFHRKYFKLKLPIVLAIVSIGMSPFAMQLAGSMVNVLMINALKTHGGDYAVGANGIITSFALLLMMFILGLSQGMQPIVGFNYGAGNMDRVMKTLRLVILIATAVTGIGFIGSWFFPHLIVRAFTNDPLMLSISSNALRLSLMAFLVVGSQVVIAQFFQSIGMAWISMVQSISRQCLFLIPALLILPDYFGLDGVWLASPVSDVIAALTAWLFLFFQIKKIKRN</sequence>
<keyword evidence="12" id="KW-1185">Reference proteome</keyword>
<evidence type="ECO:0000256" key="10">
    <source>
        <dbReference type="SAM" id="Phobius"/>
    </source>
</evidence>
<dbReference type="GO" id="GO:0015297">
    <property type="term" value="F:antiporter activity"/>
    <property type="evidence" value="ECO:0007669"/>
    <property type="project" value="InterPro"/>
</dbReference>
<evidence type="ECO:0000256" key="4">
    <source>
        <dbReference type="ARBA" id="ARBA00022448"/>
    </source>
</evidence>
<feature type="transmembrane region" description="Helical" evidence="10">
    <location>
        <begin position="170"/>
        <end position="190"/>
    </location>
</feature>
<feature type="transmembrane region" description="Helical" evidence="10">
    <location>
        <begin position="360"/>
        <end position="382"/>
    </location>
</feature>
<dbReference type="PANTHER" id="PTHR43823">
    <property type="entry name" value="SPORULATION PROTEIN YKVU"/>
    <property type="match status" value="1"/>
</dbReference>
<evidence type="ECO:0000256" key="1">
    <source>
        <dbReference type="ARBA" id="ARBA00004651"/>
    </source>
</evidence>
<feature type="transmembrane region" description="Helical" evidence="10">
    <location>
        <begin position="419"/>
        <end position="439"/>
    </location>
</feature>
<feature type="transmembrane region" description="Helical" evidence="10">
    <location>
        <begin position="196"/>
        <end position="213"/>
    </location>
</feature>
<dbReference type="Pfam" id="PF01554">
    <property type="entry name" value="MatE"/>
    <property type="match status" value="2"/>
</dbReference>
<name>A0A1T5AYJ9_9BACT</name>
<feature type="transmembrane region" description="Helical" evidence="10">
    <location>
        <begin position="138"/>
        <end position="158"/>
    </location>
</feature>
<keyword evidence="4" id="KW-0813">Transport</keyword>
<proteinExistence type="inferred from homology"/>
<dbReference type="EMBL" id="FUYQ01000005">
    <property type="protein sequence ID" value="SKB40088.1"/>
    <property type="molecule type" value="Genomic_DNA"/>
</dbReference>
<dbReference type="InterPro" id="IPR045070">
    <property type="entry name" value="MATE_MepA-like"/>
</dbReference>
<keyword evidence="9" id="KW-0046">Antibiotic resistance</keyword>
<dbReference type="PANTHER" id="PTHR43823:SF3">
    <property type="entry name" value="MULTIDRUG EXPORT PROTEIN MEPA"/>
    <property type="match status" value="1"/>
</dbReference>
<evidence type="ECO:0000256" key="8">
    <source>
        <dbReference type="ARBA" id="ARBA00023136"/>
    </source>
</evidence>
<keyword evidence="5" id="KW-1003">Cell membrane</keyword>
<feature type="transmembrane region" description="Helical" evidence="10">
    <location>
        <begin position="234"/>
        <end position="252"/>
    </location>
</feature>
<evidence type="ECO:0000256" key="5">
    <source>
        <dbReference type="ARBA" id="ARBA00022475"/>
    </source>
</evidence>